<evidence type="ECO:0000313" key="3">
    <source>
        <dbReference type="EMBL" id="PWE16444.1"/>
    </source>
</evidence>
<sequence length="511" mass="54930">MRILSSFIAAAALSASACAQAGQSAPAASLDPERAAAVERVEAVVERFAASDYAPPGFSVAVVDADGPLLVRGYGVKDVRTGAPVDARTAFYNASTTKAFTALAAIRLHEQGRFDLSRSFANFAPEVALPEPIDPAAVTVRSLLGHSHHISAEPVTTYSAFIRRPSANEVFQLVDAFATYDEAEFRYQNTGYVIYDAALQRALGVDFRDIVQSEVLDPLGMGETYLRSSEIPAADLAIGHEIGLEGWNTVAPKTDPIMHAAGGMFLSANDMATWLEAQLNEGRIGGEQRIPASAIETSQTAIVAQSRRLGPLSRHSYAWGWNVGEYDGETLFEHGGGFPGARAWATFMPEEDLGVGVLTNVGSGGNMFAVLMYLQIYDALRGVEGASERLDERLAQLEGFLERGWESEREYIAEQRALIAGDFEAEDLAAFTGAYFAPEGGELVVAAGEGGLVGRIGEIRLTFHPTADADRILGDAGPGYRTYLMAWGVEYDDAGRPVALDWDGAVYRRRD</sequence>
<dbReference type="AlphaFoldDB" id="A0A2U2BR06"/>
<dbReference type="Proteomes" id="UP000245168">
    <property type="component" value="Unassembled WGS sequence"/>
</dbReference>
<dbReference type="SUPFAM" id="SSF56601">
    <property type="entry name" value="beta-lactamase/transpeptidase-like"/>
    <property type="match status" value="1"/>
</dbReference>
<organism evidence="3 4">
    <name type="scientific">Marinicauda salina</name>
    <dbReference type="NCBI Taxonomy" id="2135793"/>
    <lineage>
        <taxon>Bacteria</taxon>
        <taxon>Pseudomonadati</taxon>
        <taxon>Pseudomonadota</taxon>
        <taxon>Alphaproteobacteria</taxon>
        <taxon>Maricaulales</taxon>
        <taxon>Maricaulaceae</taxon>
        <taxon>Marinicauda</taxon>
    </lineage>
</organism>
<dbReference type="RefSeq" id="WP_109253946.1">
    <property type="nucleotide sequence ID" value="NZ_QEXV01000007.1"/>
</dbReference>
<dbReference type="InterPro" id="IPR050491">
    <property type="entry name" value="AmpC-like"/>
</dbReference>
<accession>A0A2U2BR06</accession>
<dbReference type="PANTHER" id="PTHR46825">
    <property type="entry name" value="D-ALANYL-D-ALANINE-CARBOXYPEPTIDASE/ENDOPEPTIDASE AMPH"/>
    <property type="match status" value="1"/>
</dbReference>
<evidence type="ECO:0000256" key="1">
    <source>
        <dbReference type="SAM" id="SignalP"/>
    </source>
</evidence>
<dbReference type="PROSITE" id="PS51257">
    <property type="entry name" value="PROKAR_LIPOPROTEIN"/>
    <property type="match status" value="1"/>
</dbReference>
<dbReference type="Pfam" id="PF00144">
    <property type="entry name" value="Beta-lactamase"/>
    <property type="match status" value="1"/>
</dbReference>
<keyword evidence="4" id="KW-1185">Reference proteome</keyword>
<keyword evidence="1" id="KW-0732">Signal</keyword>
<reference evidence="4" key="1">
    <citation type="submission" date="2018-05" db="EMBL/GenBank/DDBJ databases">
        <authorList>
            <person name="Liu B.-T."/>
        </authorList>
    </citation>
    <scope>NUCLEOTIDE SEQUENCE [LARGE SCALE GENOMIC DNA]</scope>
    <source>
        <strain evidence="4">WD6-1</strain>
    </source>
</reference>
<feature type="domain" description="Beta-lactamase-related" evidence="2">
    <location>
        <begin position="45"/>
        <end position="364"/>
    </location>
</feature>
<feature type="signal peptide" evidence="1">
    <location>
        <begin position="1"/>
        <end position="21"/>
    </location>
</feature>
<dbReference type="EMBL" id="QEXV01000007">
    <property type="protein sequence ID" value="PWE16444.1"/>
    <property type="molecule type" value="Genomic_DNA"/>
</dbReference>
<dbReference type="InterPro" id="IPR001466">
    <property type="entry name" value="Beta-lactam-related"/>
</dbReference>
<evidence type="ECO:0000259" key="2">
    <source>
        <dbReference type="Pfam" id="PF00144"/>
    </source>
</evidence>
<proteinExistence type="predicted"/>
<feature type="chain" id="PRO_5015726199" description="Beta-lactamase-related domain-containing protein" evidence="1">
    <location>
        <begin position="22"/>
        <end position="511"/>
    </location>
</feature>
<gene>
    <name evidence="3" type="ORF">DDZ18_13585</name>
</gene>
<dbReference type="InterPro" id="IPR012338">
    <property type="entry name" value="Beta-lactam/transpept-like"/>
</dbReference>
<dbReference type="OrthoDB" id="5377981at2"/>
<dbReference type="PANTHER" id="PTHR46825:SF15">
    <property type="entry name" value="BETA-LACTAMASE-RELATED DOMAIN-CONTAINING PROTEIN"/>
    <property type="match status" value="1"/>
</dbReference>
<name>A0A2U2BR06_9PROT</name>
<evidence type="ECO:0000313" key="4">
    <source>
        <dbReference type="Proteomes" id="UP000245168"/>
    </source>
</evidence>
<dbReference type="Gene3D" id="3.40.710.10">
    <property type="entry name" value="DD-peptidase/beta-lactamase superfamily"/>
    <property type="match status" value="1"/>
</dbReference>
<comment type="caution">
    <text evidence="3">The sequence shown here is derived from an EMBL/GenBank/DDBJ whole genome shotgun (WGS) entry which is preliminary data.</text>
</comment>
<protein>
    <recommendedName>
        <fullName evidence="2">Beta-lactamase-related domain-containing protein</fullName>
    </recommendedName>
</protein>